<keyword evidence="2" id="KW-0812">Transmembrane</keyword>
<reference evidence="3 4" key="1">
    <citation type="journal article" date="2020" name="Access Microbiol">
        <title>Isolation and genome sequencing of Staphylococcus schleiferi subspecies coagulans from Antarctic seals.</title>
        <authorList>
            <person name="Foster G."/>
            <person name="Robb A."/>
            <person name="Paterson G.K."/>
        </authorList>
    </citation>
    <scope>NUCLEOTIDE SEQUENCE [LARGE SCALE GENOMIC DNA]</scope>
    <source>
        <strain evidence="3 4">M615/02/4</strain>
    </source>
</reference>
<evidence type="ECO:0000313" key="3">
    <source>
        <dbReference type="EMBL" id="MBA8776564.1"/>
    </source>
</evidence>
<feature type="compositionally biased region" description="Polar residues" evidence="1">
    <location>
        <begin position="13"/>
        <end position="22"/>
    </location>
</feature>
<dbReference type="InterPro" id="IPR050303">
    <property type="entry name" value="GatZ_KbaZ_carbometab"/>
</dbReference>
<proteinExistence type="predicted"/>
<dbReference type="GO" id="GO:0005886">
    <property type="term" value="C:plasma membrane"/>
    <property type="evidence" value="ECO:0007669"/>
    <property type="project" value="TreeGrafter"/>
</dbReference>
<dbReference type="PANTHER" id="PTHR32502:SF26">
    <property type="entry name" value="PHOSPHOTRANSFERASE SYSTEM SUGAR-SPECIFIC EIID COMPONENT"/>
    <property type="match status" value="1"/>
</dbReference>
<evidence type="ECO:0000256" key="1">
    <source>
        <dbReference type="SAM" id="MobiDB-lite"/>
    </source>
</evidence>
<dbReference type="GO" id="GO:0009401">
    <property type="term" value="P:phosphoenolpyruvate-dependent sugar phosphotransferase system"/>
    <property type="evidence" value="ECO:0007669"/>
    <property type="project" value="InterPro"/>
</dbReference>
<feature type="region of interest" description="Disordered" evidence="1">
    <location>
        <begin position="1"/>
        <end position="37"/>
    </location>
</feature>
<evidence type="ECO:0000313" key="4">
    <source>
        <dbReference type="Proteomes" id="UP000524893"/>
    </source>
</evidence>
<accession>A0A9X1EAE5</accession>
<feature type="transmembrane region" description="Helical" evidence="2">
    <location>
        <begin position="211"/>
        <end position="232"/>
    </location>
</feature>
<sequence>MTNYNKSQEHNSETGVATQTKSGKPLTGRPPQTPYRLTDKDFRQINMRSLFFFQWGWNYERMQGSGYLFTILPQLRKIYGDDSPELQEMMKTHAQFFNTSNFFNTIITGIDIAMEEREQFAAKESVKGIKVGLMGPFAAVGDAIFGSLVPTIFGAIAANMAQDGNPFGALLWFVAMLAIIVFRWKQLKFAYKEGISLVTTMQHRLESLTNAATLLGVFMVGALVATMIRVKFAWEPKIGDLTVKVQDNADMILPRLLPLVIVFGVYWLLGRKNMNSTRAIFIVIIVSIVLSALGVITNI</sequence>
<feature type="transmembrane region" description="Helical" evidence="2">
    <location>
        <begin position="252"/>
        <end position="269"/>
    </location>
</feature>
<dbReference type="Proteomes" id="UP000524893">
    <property type="component" value="Unassembled WGS sequence"/>
</dbReference>
<dbReference type="EMBL" id="JABTCN010000015">
    <property type="protein sequence ID" value="MBA8776564.1"/>
    <property type="molecule type" value="Genomic_DNA"/>
</dbReference>
<dbReference type="PROSITE" id="PS51108">
    <property type="entry name" value="PTS_EIID"/>
    <property type="match status" value="1"/>
</dbReference>
<dbReference type="Pfam" id="PF03613">
    <property type="entry name" value="EIID-AGA"/>
    <property type="match status" value="1"/>
</dbReference>
<organism evidence="3 4">
    <name type="scientific">Staphylococcus coagulans</name>
    <dbReference type="NCBI Taxonomy" id="74706"/>
    <lineage>
        <taxon>Bacteria</taxon>
        <taxon>Bacillati</taxon>
        <taxon>Bacillota</taxon>
        <taxon>Bacilli</taxon>
        <taxon>Bacillales</taxon>
        <taxon>Staphylococcaceae</taxon>
        <taxon>Staphylococcus</taxon>
    </lineage>
</organism>
<dbReference type="AlphaFoldDB" id="A0A9X1EAE5"/>
<dbReference type="InterPro" id="IPR004704">
    <property type="entry name" value="PTS_IID_man"/>
</dbReference>
<name>A0A9X1EAE5_9STAP</name>
<feature type="transmembrane region" description="Helical" evidence="2">
    <location>
        <begin position="167"/>
        <end position="184"/>
    </location>
</feature>
<keyword evidence="2" id="KW-0472">Membrane</keyword>
<gene>
    <name evidence="3" type="ORF">HR081_06470</name>
</gene>
<feature type="transmembrane region" description="Helical" evidence="2">
    <location>
        <begin position="276"/>
        <end position="296"/>
    </location>
</feature>
<protein>
    <submittedName>
        <fullName evidence="3">PTS system mannose/fructose/sorbose family transporter subunit IID</fullName>
    </submittedName>
</protein>
<dbReference type="GeneID" id="72413304"/>
<dbReference type="PANTHER" id="PTHR32502">
    <property type="entry name" value="N-ACETYLGALACTOSAMINE PERMEASE II COMPONENT-RELATED"/>
    <property type="match status" value="1"/>
</dbReference>
<comment type="caution">
    <text evidence="3">The sequence shown here is derived from an EMBL/GenBank/DDBJ whole genome shotgun (WGS) entry which is preliminary data.</text>
</comment>
<evidence type="ECO:0000256" key="2">
    <source>
        <dbReference type="SAM" id="Phobius"/>
    </source>
</evidence>
<dbReference type="RefSeq" id="WP_182280760.1">
    <property type="nucleotide sequence ID" value="NZ_CP092966.1"/>
</dbReference>
<keyword evidence="2" id="KW-1133">Transmembrane helix</keyword>
<feature type="transmembrane region" description="Helical" evidence="2">
    <location>
        <begin position="137"/>
        <end position="161"/>
    </location>
</feature>